<dbReference type="CDD" id="cd07516">
    <property type="entry name" value="HAD_Pase"/>
    <property type="match status" value="1"/>
</dbReference>
<dbReference type="SUPFAM" id="SSF56784">
    <property type="entry name" value="HAD-like"/>
    <property type="match status" value="1"/>
</dbReference>
<organism evidence="1">
    <name type="scientific">Woronichinia naegeliana WA131</name>
    <dbReference type="NCBI Taxonomy" id="2824559"/>
    <lineage>
        <taxon>Bacteria</taxon>
        <taxon>Bacillati</taxon>
        <taxon>Cyanobacteriota</taxon>
        <taxon>Cyanophyceae</taxon>
        <taxon>Synechococcales</taxon>
        <taxon>Coelosphaeriaceae</taxon>
        <taxon>Woronichinia</taxon>
    </lineage>
</organism>
<dbReference type="GO" id="GO:0016791">
    <property type="term" value="F:phosphatase activity"/>
    <property type="evidence" value="ECO:0007669"/>
    <property type="project" value="TreeGrafter"/>
</dbReference>
<dbReference type="NCBIfam" id="TIGR01484">
    <property type="entry name" value="HAD-SF-IIB"/>
    <property type="match status" value="1"/>
</dbReference>
<dbReference type="InterPro" id="IPR036412">
    <property type="entry name" value="HAD-like_sf"/>
</dbReference>
<gene>
    <name evidence="1" type="ORF">KA717_00405</name>
</gene>
<dbReference type="GO" id="GO:0000287">
    <property type="term" value="F:magnesium ion binding"/>
    <property type="evidence" value="ECO:0007669"/>
    <property type="project" value="TreeGrafter"/>
</dbReference>
<dbReference type="InterPro" id="IPR000150">
    <property type="entry name" value="Cof"/>
</dbReference>
<dbReference type="Gene3D" id="3.40.50.1000">
    <property type="entry name" value="HAD superfamily/HAD-like"/>
    <property type="match status" value="1"/>
</dbReference>
<dbReference type="SFLD" id="SFLDS00003">
    <property type="entry name" value="Haloacid_Dehalogenase"/>
    <property type="match status" value="1"/>
</dbReference>
<dbReference type="SFLD" id="SFLDG01140">
    <property type="entry name" value="C2.B:_Phosphomannomutase_and_P"/>
    <property type="match status" value="1"/>
</dbReference>
<dbReference type="PANTHER" id="PTHR10000">
    <property type="entry name" value="PHOSPHOSERINE PHOSPHATASE"/>
    <property type="match status" value="1"/>
</dbReference>
<reference evidence="1" key="1">
    <citation type="submission" date="2021-04" db="EMBL/GenBank/DDBJ databases">
        <title>Genome sequence of Woronichinia naegeliana from Washington state freshwater lake bloom.</title>
        <authorList>
            <person name="Dreher T.W."/>
        </authorList>
    </citation>
    <scope>NUCLEOTIDE SEQUENCE</scope>
    <source>
        <strain evidence="1">WA131</strain>
    </source>
</reference>
<dbReference type="AlphaFoldDB" id="A0A977KX53"/>
<dbReference type="PROSITE" id="PS01229">
    <property type="entry name" value="COF_2"/>
    <property type="match status" value="1"/>
</dbReference>
<dbReference type="PANTHER" id="PTHR10000:SF8">
    <property type="entry name" value="HAD SUPERFAMILY HYDROLASE-LIKE, TYPE 3"/>
    <property type="match status" value="1"/>
</dbReference>
<dbReference type="KEGG" id="wna:KA717_00405"/>
<dbReference type="Gene3D" id="3.30.1240.10">
    <property type="match status" value="1"/>
</dbReference>
<dbReference type="InterPro" id="IPR023214">
    <property type="entry name" value="HAD_sf"/>
</dbReference>
<dbReference type="Pfam" id="PF08282">
    <property type="entry name" value="Hydrolase_3"/>
    <property type="match status" value="1"/>
</dbReference>
<name>A0A977KX53_9CYAN</name>
<proteinExistence type="predicted"/>
<dbReference type="EMBL" id="CP073041">
    <property type="protein sequence ID" value="UXE61517.1"/>
    <property type="molecule type" value="Genomic_DNA"/>
</dbReference>
<dbReference type="NCBIfam" id="TIGR00099">
    <property type="entry name" value="Cof-subfamily"/>
    <property type="match status" value="1"/>
</dbReference>
<dbReference type="GO" id="GO:0005829">
    <property type="term" value="C:cytosol"/>
    <property type="evidence" value="ECO:0007669"/>
    <property type="project" value="TreeGrafter"/>
</dbReference>
<evidence type="ECO:0000313" key="1">
    <source>
        <dbReference type="EMBL" id="UXE61517.1"/>
    </source>
</evidence>
<keyword evidence="1" id="KW-0378">Hydrolase</keyword>
<protein>
    <submittedName>
        <fullName evidence="1">Cof-type HAD-IIB family hydrolase</fullName>
    </submittedName>
</protein>
<dbReference type="InterPro" id="IPR006379">
    <property type="entry name" value="HAD-SF_hydro_IIB"/>
</dbReference>
<dbReference type="Proteomes" id="UP001065613">
    <property type="component" value="Chromosome"/>
</dbReference>
<accession>A0A977KX53</accession>
<sequence>MDIRLLVLDIDGTIAPRSNQVSERVQACLQRVQQKGIRVALATGRMFHSALPFHQAINSDLPMVAYNGAWVKDPFSGTLHREFSLPTEIALEVLDHFESPLFKEHLEVHCYYEDRLYVREITSETQRYVNRSGVKPHPVGDLRPIIEKSTIKLLAISSNQTMMQRLRQSLGDRYSSDQVYFTQSTESYLEVTHPQSNKGLATQYLVEELLGLNAQQVMAIGDNFNDRELLTYAGIGIAMGDAPPEIQSLADWVTADAEADGVAIALEKFLLY</sequence>